<sequence>MGPLEIDASYEGYESELRDAVHEVARDVVRPAGREIDRMRPDEVRELDHDKGVYADAMDAMHEVVPRSAFLPEEFGGDGMSGREFHTVMEELGWGSSGIAMGFAVDIMPPLFATLSFDDELRESYVEPFLSGELDHQGCWGVTEPAHGSETLQAESLLKEGNEDIAPPQVTARKEGDGYVINGAKAPWVSAGPLATHCALHVDVDASEGSHGGLAVVPLDAEGAERGTAIDKMGQRDCPQGDVSFNEVRIPDRNMVLGPDALHPDTGYVSFDQILCVTSCGVAAVSTGLARAAFEEALAYAREREQGGTPIAEHQTVKKKLYDMFEKVETARAYSRRVCEHVWDRTLESFEFDASHRHAVAGQVYCKRTAFEVAHDAVQIHGGNGITRDYPIEKMFRDARVKLIEDGTLDVLALESAEGIIDEYSI</sequence>
<comment type="caution">
    <text evidence="9">The sequence shown here is derived from an EMBL/GenBank/DDBJ whole genome shotgun (WGS) entry which is preliminary data.</text>
</comment>
<dbReference type="Pfam" id="PF02771">
    <property type="entry name" value="Acyl-CoA_dh_N"/>
    <property type="match status" value="1"/>
</dbReference>
<dbReference type="SUPFAM" id="SSF56645">
    <property type="entry name" value="Acyl-CoA dehydrogenase NM domain-like"/>
    <property type="match status" value="1"/>
</dbReference>
<dbReference type="EMBL" id="RKLV01000014">
    <property type="protein sequence ID" value="MCX2819905.1"/>
    <property type="molecule type" value="Genomic_DNA"/>
</dbReference>
<comment type="similarity">
    <text evidence="2 5">Belongs to the acyl-CoA dehydrogenase family.</text>
</comment>
<evidence type="ECO:0000259" key="8">
    <source>
        <dbReference type="Pfam" id="PF02771"/>
    </source>
</evidence>
<feature type="domain" description="Acyl-CoA dehydrogenase/oxidase N-terminal" evidence="8">
    <location>
        <begin position="15"/>
        <end position="133"/>
    </location>
</feature>
<organism evidence="9 10">
    <name type="scientific">Halorutilus salinus</name>
    <dbReference type="NCBI Taxonomy" id="2487751"/>
    <lineage>
        <taxon>Archaea</taxon>
        <taxon>Methanobacteriati</taxon>
        <taxon>Methanobacteriota</taxon>
        <taxon>Stenosarchaea group</taxon>
        <taxon>Halobacteria</taxon>
        <taxon>Halorutilales</taxon>
        <taxon>Halorutilaceae</taxon>
        <taxon>Halorutilus</taxon>
    </lineage>
</organism>
<dbReference type="Pfam" id="PF00441">
    <property type="entry name" value="Acyl-CoA_dh_1"/>
    <property type="match status" value="1"/>
</dbReference>
<reference evidence="9" key="1">
    <citation type="submission" date="2022-09" db="EMBL/GenBank/DDBJ databases">
        <title>Haloadaptaus new haloarchaeum isolated from saline soil.</title>
        <authorList>
            <person name="Duran-Viseras A."/>
            <person name="Sanchez-Porro C."/>
            <person name="Ventosa A."/>
        </authorList>
    </citation>
    <scope>NUCLEOTIDE SEQUENCE</scope>
    <source>
        <strain evidence="9">F3-133</strain>
    </source>
</reference>
<dbReference type="InterPro" id="IPR046373">
    <property type="entry name" value="Acyl-CoA_Oxase/DH_mid-dom_sf"/>
</dbReference>
<evidence type="ECO:0000259" key="7">
    <source>
        <dbReference type="Pfam" id="PF02770"/>
    </source>
</evidence>
<dbReference type="SUPFAM" id="SSF47203">
    <property type="entry name" value="Acyl-CoA dehydrogenase C-terminal domain-like"/>
    <property type="match status" value="1"/>
</dbReference>
<gene>
    <name evidence="9" type="ORF">EGH25_11140</name>
</gene>
<evidence type="ECO:0000313" key="10">
    <source>
        <dbReference type="Proteomes" id="UP001149411"/>
    </source>
</evidence>
<evidence type="ECO:0000256" key="3">
    <source>
        <dbReference type="ARBA" id="ARBA00022630"/>
    </source>
</evidence>
<keyword evidence="4 5" id="KW-0274">FAD</keyword>
<evidence type="ECO:0000256" key="1">
    <source>
        <dbReference type="ARBA" id="ARBA00001974"/>
    </source>
</evidence>
<dbReference type="InterPro" id="IPR009075">
    <property type="entry name" value="AcylCo_DH/oxidase_C"/>
</dbReference>
<dbReference type="Proteomes" id="UP001149411">
    <property type="component" value="Unassembled WGS sequence"/>
</dbReference>
<keyword evidence="5" id="KW-0560">Oxidoreductase</keyword>
<evidence type="ECO:0000256" key="4">
    <source>
        <dbReference type="ARBA" id="ARBA00022827"/>
    </source>
</evidence>
<evidence type="ECO:0000313" key="9">
    <source>
        <dbReference type="EMBL" id="MCX2819905.1"/>
    </source>
</evidence>
<dbReference type="AlphaFoldDB" id="A0A9Q4GII3"/>
<dbReference type="RefSeq" id="WP_266088586.1">
    <property type="nucleotide sequence ID" value="NZ_RKLV01000014.1"/>
</dbReference>
<dbReference type="Gene3D" id="2.40.110.10">
    <property type="entry name" value="Butyryl-CoA Dehydrogenase, subunit A, domain 2"/>
    <property type="match status" value="1"/>
</dbReference>
<dbReference type="InterPro" id="IPR036250">
    <property type="entry name" value="AcylCo_DH-like_C"/>
</dbReference>
<dbReference type="Gene3D" id="1.20.140.10">
    <property type="entry name" value="Butyryl-CoA Dehydrogenase, subunit A, domain 3"/>
    <property type="match status" value="1"/>
</dbReference>
<dbReference type="PIRSF" id="PIRSF016578">
    <property type="entry name" value="HsaA"/>
    <property type="match status" value="1"/>
</dbReference>
<dbReference type="PANTHER" id="PTHR43884:SF12">
    <property type="entry name" value="ISOVALERYL-COA DEHYDROGENASE, MITOCHONDRIAL-RELATED"/>
    <property type="match status" value="1"/>
</dbReference>
<feature type="domain" description="Acyl-CoA dehydrogenase/oxidase C-terminal" evidence="6">
    <location>
        <begin position="281"/>
        <end position="419"/>
    </location>
</feature>
<dbReference type="InterPro" id="IPR009100">
    <property type="entry name" value="AcylCoA_DH/oxidase_NM_dom_sf"/>
</dbReference>
<evidence type="ECO:0000259" key="6">
    <source>
        <dbReference type="Pfam" id="PF00441"/>
    </source>
</evidence>
<proteinExistence type="inferred from homology"/>
<dbReference type="InterPro" id="IPR006089">
    <property type="entry name" value="Acyl-CoA_DH_CS"/>
</dbReference>
<dbReference type="PROSITE" id="PS00073">
    <property type="entry name" value="ACYL_COA_DH_2"/>
    <property type="match status" value="1"/>
</dbReference>
<evidence type="ECO:0000256" key="5">
    <source>
        <dbReference type="RuleBase" id="RU362125"/>
    </source>
</evidence>
<accession>A0A9Q4GII3</accession>
<dbReference type="InterPro" id="IPR006091">
    <property type="entry name" value="Acyl-CoA_Oxase/DH_mid-dom"/>
</dbReference>
<dbReference type="Pfam" id="PF02770">
    <property type="entry name" value="Acyl-CoA_dh_M"/>
    <property type="match status" value="1"/>
</dbReference>
<dbReference type="InterPro" id="IPR013786">
    <property type="entry name" value="AcylCoA_DH/ox_N"/>
</dbReference>
<dbReference type="GO" id="GO:0050660">
    <property type="term" value="F:flavin adenine dinucleotide binding"/>
    <property type="evidence" value="ECO:0007669"/>
    <property type="project" value="InterPro"/>
</dbReference>
<feature type="domain" description="Acyl-CoA oxidase/dehydrogenase middle" evidence="7">
    <location>
        <begin position="139"/>
        <end position="248"/>
    </location>
</feature>
<protein>
    <submittedName>
        <fullName evidence="9">Acyl-CoA/acyl-ACP dehydrogenase</fullName>
    </submittedName>
</protein>
<name>A0A9Q4GII3_9EURY</name>
<keyword evidence="3 5" id="KW-0285">Flavoprotein</keyword>
<dbReference type="GO" id="GO:0003995">
    <property type="term" value="F:acyl-CoA dehydrogenase activity"/>
    <property type="evidence" value="ECO:0007669"/>
    <property type="project" value="InterPro"/>
</dbReference>
<dbReference type="PANTHER" id="PTHR43884">
    <property type="entry name" value="ACYL-COA DEHYDROGENASE"/>
    <property type="match status" value="1"/>
</dbReference>
<evidence type="ECO:0000256" key="2">
    <source>
        <dbReference type="ARBA" id="ARBA00009347"/>
    </source>
</evidence>
<dbReference type="Gene3D" id="1.10.540.10">
    <property type="entry name" value="Acyl-CoA dehydrogenase/oxidase, N-terminal domain"/>
    <property type="match status" value="1"/>
</dbReference>
<keyword evidence="10" id="KW-1185">Reference proteome</keyword>
<comment type="cofactor">
    <cofactor evidence="1 5">
        <name>FAD</name>
        <dbReference type="ChEBI" id="CHEBI:57692"/>
    </cofactor>
</comment>
<dbReference type="InterPro" id="IPR037069">
    <property type="entry name" value="AcylCoA_DH/ox_N_sf"/>
</dbReference>